<evidence type="ECO:0000313" key="2">
    <source>
        <dbReference type="Proteomes" id="UP000017834"/>
    </source>
</evidence>
<evidence type="ECO:0000313" key="1">
    <source>
        <dbReference type="EMBL" id="ESS59511.1"/>
    </source>
</evidence>
<dbReference type="EMBL" id="AXOM01000014">
    <property type="protein sequence ID" value="ESS59511.1"/>
    <property type="molecule type" value="Genomic_DNA"/>
</dbReference>
<reference evidence="1 2" key="1">
    <citation type="journal article" date="2014" name="Genome Announc.">
        <title>Draft Genome Sequence of Enterobacter cloacae Strain S611.</title>
        <authorList>
            <person name="Wang D."/>
            <person name="Han C.S."/>
            <person name="Dichosa A.E."/>
            <person name="Gleasner C.D."/>
            <person name="Johnson S.L."/>
            <person name="Daligault H.E."/>
            <person name="Davenport K.W."/>
            <person name="Li P.E."/>
            <person name="Pierson E.A."/>
            <person name="Pierson L.S.III."/>
        </authorList>
    </citation>
    <scope>NUCLEOTIDE SEQUENCE [LARGE SCALE GENOMIC DNA]</scope>
    <source>
        <strain evidence="1 2">S611</strain>
    </source>
</reference>
<sequence>MGQIAHQIGRRLYAGSKHHHMRRNGTTIFQRHALHVLIALQLRWLAGHKLDAILLMQLYKVATNLFAELRHKRHSMARKDGDIDILVTQRRRQLHGDKAVTDDHQLLLILHFTEQRLRLVDIT</sequence>
<name>A0ABP2ZWK8_ENTCL</name>
<keyword evidence="2" id="KW-1185">Reference proteome</keyword>
<accession>A0ABP2ZWK8</accession>
<organism evidence="1 2">
    <name type="scientific">Enterobacter cloacae S611</name>
    <dbReference type="NCBI Taxonomy" id="1399146"/>
    <lineage>
        <taxon>Bacteria</taxon>
        <taxon>Pseudomonadati</taxon>
        <taxon>Pseudomonadota</taxon>
        <taxon>Gammaproteobacteria</taxon>
        <taxon>Enterobacterales</taxon>
        <taxon>Enterobacteriaceae</taxon>
        <taxon>Enterobacter</taxon>
        <taxon>Enterobacter cloacae complex</taxon>
    </lineage>
</organism>
<gene>
    <name evidence="1" type="ORF">EDP2_3959</name>
</gene>
<proteinExistence type="predicted"/>
<comment type="caution">
    <text evidence="1">The sequence shown here is derived from an EMBL/GenBank/DDBJ whole genome shotgun (WGS) entry which is preliminary data.</text>
</comment>
<dbReference type="Proteomes" id="UP000017834">
    <property type="component" value="Unassembled WGS sequence"/>
</dbReference>
<protein>
    <submittedName>
        <fullName evidence="1">Uncharacterized protein</fullName>
    </submittedName>
</protein>